<evidence type="ECO:0000313" key="5">
    <source>
        <dbReference type="EMBL" id="AIQ63118.1"/>
    </source>
</evidence>
<dbReference type="PROSITE" id="PS01124">
    <property type="entry name" value="HTH_ARAC_FAMILY_2"/>
    <property type="match status" value="1"/>
</dbReference>
<dbReference type="InterPro" id="IPR014710">
    <property type="entry name" value="RmlC-like_jellyroll"/>
</dbReference>
<dbReference type="SMART" id="SM00342">
    <property type="entry name" value="HTH_ARAC"/>
    <property type="match status" value="1"/>
</dbReference>
<dbReference type="Gene3D" id="1.10.10.60">
    <property type="entry name" value="Homeodomain-like"/>
    <property type="match status" value="2"/>
</dbReference>
<reference evidence="5 6" key="1">
    <citation type="submission" date="2014-08" db="EMBL/GenBank/DDBJ databases">
        <title>Comparative genomics of the Paenibacillus odorifer group.</title>
        <authorList>
            <person name="den Bakker H.C."/>
            <person name="Tsai Y.-C."/>
            <person name="Martin N."/>
            <person name="Korlach J."/>
            <person name="Wiedmann M."/>
        </authorList>
    </citation>
    <scope>NUCLEOTIDE SEQUENCE [LARGE SCALE GENOMIC DNA]</scope>
    <source>
        <strain evidence="5 6">DSM 14472</strain>
    </source>
</reference>
<proteinExistence type="predicted"/>
<evidence type="ECO:0000256" key="2">
    <source>
        <dbReference type="ARBA" id="ARBA00023125"/>
    </source>
</evidence>
<organism evidence="5 6">
    <name type="scientific">Paenibacillus stellifer</name>
    <dbReference type="NCBI Taxonomy" id="169760"/>
    <lineage>
        <taxon>Bacteria</taxon>
        <taxon>Bacillati</taxon>
        <taxon>Bacillota</taxon>
        <taxon>Bacilli</taxon>
        <taxon>Bacillales</taxon>
        <taxon>Paenibacillaceae</taxon>
        <taxon>Paenibacillus</taxon>
    </lineage>
</organism>
<keyword evidence="1" id="KW-0805">Transcription regulation</keyword>
<dbReference type="InterPro" id="IPR009057">
    <property type="entry name" value="Homeodomain-like_sf"/>
</dbReference>
<dbReference type="SUPFAM" id="SSF46689">
    <property type="entry name" value="Homeodomain-like"/>
    <property type="match status" value="2"/>
</dbReference>
<keyword evidence="2" id="KW-0238">DNA-binding</keyword>
<dbReference type="InterPro" id="IPR018060">
    <property type="entry name" value="HTH_AraC"/>
</dbReference>
<dbReference type="InterPro" id="IPR013096">
    <property type="entry name" value="Cupin_2"/>
</dbReference>
<dbReference type="GO" id="GO:0043565">
    <property type="term" value="F:sequence-specific DNA binding"/>
    <property type="evidence" value="ECO:0007669"/>
    <property type="project" value="InterPro"/>
</dbReference>
<dbReference type="PANTHER" id="PTHR43280">
    <property type="entry name" value="ARAC-FAMILY TRANSCRIPTIONAL REGULATOR"/>
    <property type="match status" value="1"/>
</dbReference>
<dbReference type="Pfam" id="PF07883">
    <property type="entry name" value="Cupin_2"/>
    <property type="match status" value="1"/>
</dbReference>
<name>A0A089LV38_9BACL</name>
<accession>A0A089LV38</accession>
<keyword evidence="3" id="KW-0804">Transcription</keyword>
<dbReference type="PANTHER" id="PTHR43280:SF28">
    <property type="entry name" value="HTH-TYPE TRANSCRIPTIONAL ACTIVATOR RHAS"/>
    <property type="match status" value="1"/>
</dbReference>
<protein>
    <submittedName>
        <fullName evidence="5">AraC family transcriptional regulator</fullName>
    </submittedName>
</protein>
<dbReference type="Proteomes" id="UP000029507">
    <property type="component" value="Chromosome"/>
</dbReference>
<keyword evidence="6" id="KW-1185">Reference proteome</keyword>
<dbReference type="HOGENOM" id="CLU_000445_88_3_9"/>
<evidence type="ECO:0000313" key="6">
    <source>
        <dbReference type="Proteomes" id="UP000029507"/>
    </source>
</evidence>
<evidence type="ECO:0000256" key="3">
    <source>
        <dbReference type="ARBA" id="ARBA00023163"/>
    </source>
</evidence>
<feature type="domain" description="HTH araC/xylS-type" evidence="4">
    <location>
        <begin position="189"/>
        <end position="287"/>
    </location>
</feature>
<dbReference type="Pfam" id="PF12833">
    <property type="entry name" value="HTH_18"/>
    <property type="match status" value="1"/>
</dbReference>
<sequence>MKLYLEIPRLDRHFPFRSFVNDGDRLCYPHWHKEIEIIYVSRGTVDLGVNDMPIRMQEGDIHFVAGGDVHYVLVSPGSERIIIQFDLTLFQDLSMPAAGGYSLREVFAGMEHAGRNWPKGLMDRMRGIILDIHRENTSRSEGYIYIIKARLLEMLALLIREVPRSGMQRQSKLSVQSSTRSRETLEKLQRIFAYVEEHYREPVTLGEVAGHMGFSPYYFTKLFKRSTGMTFIAFLNEYRLSKAKWMLLSGDAPMAEVAEAAGFGSVKTFHHLFKESAGISPMKYRKDNIRE</sequence>
<dbReference type="GO" id="GO:0003700">
    <property type="term" value="F:DNA-binding transcription factor activity"/>
    <property type="evidence" value="ECO:0007669"/>
    <property type="project" value="InterPro"/>
</dbReference>
<dbReference type="InterPro" id="IPR037923">
    <property type="entry name" value="HTH-like"/>
</dbReference>
<dbReference type="SUPFAM" id="SSF51215">
    <property type="entry name" value="Regulatory protein AraC"/>
    <property type="match status" value="1"/>
</dbReference>
<dbReference type="STRING" id="169760.PSTEL_08440"/>
<dbReference type="Gene3D" id="2.60.120.10">
    <property type="entry name" value="Jelly Rolls"/>
    <property type="match status" value="1"/>
</dbReference>
<dbReference type="AlphaFoldDB" id="A0A089LV38"/>
<evidence type="ECO:0000256" key="1">
    <source>
        <dbReference type="ARBA" id="ARBA00023015"/>
    </source>
</evidence>
<dbReference type="InterPro" id="IPR018062">
    <property type="entry name" value="HTH_AraC-typ_CS"/>
</dbReference>
<dbReference type="EMBL" id="CP009286">
    <property type="protein sequence ID" value="AIQ63118.1"/>
    <property type="molecule type" value="Genomic_DNA"/>
</dbReference>
<gene>
    <name evidence="5" type="ORF">PSTEL_08440</name>
</gene>
<dbReference type="PROSITE" id="PS00041">
    <property type="entry name" value="HTH_ARAC_FAMILY_1"/>
    <property type="match status" value="1"/>
</dbReference>
<evidence type="ECO:0000259" key="4">
    <source>
        <dbReference type="PROSITE" id="PS01124"/>
    </source>
</evidence>
<dbReference type="KEGG" id="pste:PSTEL_08440"/>